<dbReference type="GO" id="GO:0051536">
    <property type="term" value="F:iron-sulfur cluster binding"/>
    <property type="evidence" value="ECO:0007669"/>
    <property type="project" value="UniProtKB-KW"/>
</dbReference>
<evidence type="ECO:0000256" key="11">
    <source>
        <dbReference type="RuleBase" id="RU004504"/>
    </source>
</evidence>
<dbReference type="PANTHER" id="PTHR11601:SF34">
    <property type="entry name" value="CYSTEINE DESULFURASE"/>
    <property type="match status" value="1"/>
</dbReference>
<dbReference type="GO" id="GO:0044571">
    <property type="term" value="P:[2Fe-2S] cluster assembly"/>
    <property type="evidence" value="ECO:0007669"/>
    <property type="project" value="InterPro"/>
</dbReference>
<evidence type="ECO:0000256" key="5">
    <source>
        <dbReference type="ARBA" id="ARBA00022723"/>
    </source>
</evidence>
<comment type="caution">
    <text evidence="13">The sequence shown here is derived from an EMBL/GenBank/DDBJ whole genome shotgun (WGS) entry which is preliminary data.</text>
</comment>
<dbReference type="InterPro" id="IPR015424">
    <property type="entry name" value="PyrdxlP-dep_Trfase"/>
</dbReference>
<dbReference type="GO" id="GO:0005739">
    <property type="term" value="C:mitochondrion"/>
    <property type="evidence" value="ECO:0007669"/>
    <property type="project" value="TreeGrafter"/>
</dbReference>
<evidence type="ECO:0000256" key="2">
    <source>
        <dbReference type="ARBA" id="ARBA00006490"/>
    </source>
</evidence>
<dbReference type="NCBIfam" id="NF010611">
    <property type="entry name" value="PRK14012.1"/>
    <property type="match status" value="1"/>
</dbReference>
<comment type="catalytic activity">
    <reaction evidence="10">
        <text>(sulfur carrier)-H + L-cysteine = (sulfur carrier)-SH + L-alanine</text>
        <dbReference type="Rhea" id="RHEA:43892"/>
        <dbReference type="Rhea" id="RHEA-COMP:14737"/>
        <dbReference type="Rhea" id="RHEA-COMP:14739"/>
        <dbReference type="ChEBI" id="CHEBI:29917"/>
        <dbReference type="ChEBI" id="CHEBI:35235"/>
        <dbReference type="ChEBI" id="CHEBI:57972"/>
        <dbReference type="ChEBI" id="CHEBI:64428"/>
        <dbReference type="EC" id="2.8.1.7"/>
    </reaction>
</comment>
<dbReference type="EMBL" id="JAVHJO010000016">
    <property type="protein sequence ID" value="KAK6526263.1"/>
    <property type="molecule type" value="Genomic_DNA"/>
</dbReference>
<dbReference type="GO" id="GO:0031071">
    <property type="term" value="F:cysteine desulfurase activity"/>
    <property type="evidence" value="ECO:0007669"/>
    <property type="project" value="UniProtKB-EC"/>
</dbReference>
<dbReference type="FunFam" id="3.40.640.10:FF:000003">
    <property type="entry name" value="Cysteine desulfurase IscS"/>
    <property type="match status" value="1"/>
</dbReference>
<dbReference type="GO" id="GO:0046872">
    <property type="term" value="F:metal ion binding"/>
    <property type="evidence" value="ECO:0007669"/>
    <property type="project" value="UniProtKB-KW"/>
</dbReference>
<dbReference type="Proteomes" id="UP001365542">
    <property type="component" value="Unassembled WGS sequence"/>
</dbReference>
<dbReference type="PANTHER" id="PTHR11601">
    <property type="entry name" value="CYSTEINE DESULFURYLASE FAMILY MEMBER"/>
    <property type="match status" value="1"/>
</dbReference>
<keyword evidence="4" id="KW-0808">Transferase</keyword>
<evidence type="ECO:0000313" key="14">
    <source>
        <dbReference type="Proteomes" id="UP001365542"/>
    </source>
</evidence>
<keyword evidence="7" id="KW-0408">Iron</keyword>
<evidence type="ECO:0000259" key="12">
    <source>
        <dbReference type="Pfam" id="PF00266"/>
    </source>
</evidence>
<evidence type="ECO:0000256" key="6">
    <source>
        <dbReference type="ARBA" id="ARBA00022898"/>
    </source>
</evidence>
<dbReference type="AlphaFoldDB" id="A0AAV9WVY7"/>
<evidence type="ECO:0000256" key="8">
    <source>
        <dbReference type="ARBA" id="ARBA00023014"/>
    </source>
</evidence>
<keyword evidence="6" id="KW-0663">Pyridoxal phosphate</keyword>
<keyword evidence="14" id="KW-1185">Reference proteome</keyword>
<gene>
    <name evidence="13" type="primary">NFS1_1</name>
    <name evidence="13" type="ORF">TWF694_004868</name>
</gene>
<comment type="similarity">
    <text evidence="2">Belongs to the class-V pyridoxal-phosphate-dependent aminotransferase family. NifS/IscS subfamily.</text>
</comment>
<dbReference type="Gene3D" id="3.90.1150.10">
    <property type="entry name" value="Aspartate Aminotransferase, domain 1"/>
    <property type="match status" value="1"/>
</dbReference>
<evidence type="ECO:0000256" key="3">
    <source>
        <dbReference type="ARBA" id="ARBA00012239"/>
    </source>
</evidence>
<accession>A0AAV9WVY7</accession>
<evidence type="ECO:0000313" key="13">
    <source>
        <dbReference type="EMBL" id="KAK6526263.1"/>
    </source>
</evidence>
<dbReference type="InterPro" id="IPR010240">
    <property type="entry name" value="Cys_deSase_IscS"/>
</dbReference>
<dbReference type="PROSITE" id="PS00595">
    <property type="entry name" value="AA_TRANSFER_CLASS_5"/>
    <property type="match status" value="1"/>
</dbReference>
<keyword evidence="5" id="KW-0479">Metal-binding</keyword>
<dbReference type="GO" id="GO:0030170">
    <property type="term" value="F:pyridoxal phosphate binding"/>
    <property type="evidence" value="ECO:0007669"/>
    <property type="project" value="InterPro"/>
</dbReference>
<dbReference type="Gene3D" id="3.40.640.10">
    <property type="entry name" value="Type I PLP-dependent aspartate aminotransferase-like (Major domain)"/>
    <property type="match status" value="1"/>
</dbReference>
<reference evidence="13 14" key="1">
    <citation type="submission" date="2019-10" db="EMBL/GenBank/DDBJ databases">
        <authorList>
            <person name="Palmer J.M."/>
        </authorList>
    </citation>
    <scope>NUCLEOTIDE SEQUENCE [LARGE SCALE GENOMIC DNA]</scope>
    <source>
        <strain evidence="13 14">TWF694</strain>
    </source>
</reference>
<evidence type="ECO:0000256" key="1">
    <source>
        <dbReference type="ARBA" id="ARBA00001933"/>
    </source>
</evidence>
<dbReference type="FunFam" id="3.90.1150.10:FF:000002">
    <property type="entry name" value="Cysteine desulfurase IscS"/>
    <property type="match status" value="1"/>
</dbReference>
<comment type="function">
    <text evidence="9">Catalyzes the removal of elemental sulfur from cysteine to produce alanine. It supplies the inorganic sulfur for iron-sulfur (Fe-S) clusters. Plays a role in both tRNA-processing and mitochondrial metabolism. Involved in the 2-thio-modification of both 5-carboxymethylaminomethyl-2-thiouridine in mitochondrial tRNAs and 5-methoxycarbonylmethyl-2-thiouridine (mcm5s2U) in cytoplasmic tRNAs.</text>
</comment>
<proteinExistence type="inferred from homology"/>
<keyword evidence="8" id="KW-0411">Iron-sulfur</keyword>
<evidence type="ECO:0000256" key="9">
    <source>
        <dbReference type="ARBA" id="ARBA00045623"/>
    </source>
</evidence>
<dbReference type="InterPro" id="IPR015421">
    <property type="entry name" value="PyrdxlP-dep_Trfase_major"/>
</dbReference>
<name>A0AAV9WVY7_9PEZI</name>
<dbReference type="InterPro" id="IPR015422">
    <property type="entry name" value="PyrdxlP-dep_Trfase_small"/>
</dbReference>
<comment type="cofactor">
    <cofactor evidence="1 11">
        <name>pyridoxal 5'-phosphate</name>
        <dbReference type="ChEBI" id="CHEBI:597326"/>
    </cofactor>
</comment>
<feature type="domain" description="Aminotransferase class V" evidence="12">
    <location>
        <begin position="132"/>
        <end position="494"/>
    </location>
</feature>
<dbReference type="GO" id="GO:1990221">
    <property type="term" value="C:L-cysteine desulfurase complex"/>
    <property type="evidence" value="ECO:0007669"/>
    <property type="project" value="UniProtKB-ARBA"/>
</dbReference>
<dbReference type="EC" id="2.8.1.7" evidence="3"/>
<dbReference type="GO" id="GO:0034227">
    <property type="term" value="P:tRNA thio-modification"/>
    <property type="evidence" value="ECO:0007669"/>
    <property type="project" value="UniProtKB-ARBA"/>
</dbReference>
<dbReference type="SUPFAM" id="SSF53383">
    <property type="entry name" value="PLP-dependent transferases"/>
    <property type="match status" value="1"/>
</dbReference>
<evidence type="ECO:0000256" key="4">
    <source>
        <dbReference type="ARBA" id="ARBA00022679"/>
    </source>
</evidence>
<dbReference type="InterPro" id="IPR000192">
    <property type="entry name" value="Aminotrans_V_dom"/>
</dbReference>
<dbReference type="GO" id="GO:0005634">
    <property type="term" value="C:nucleus"/>
    <property type="evidence" value="ECO:0007669"/>
    <property type="project" value="TreeGrafter"/>
</dbReference>
<dbReference type="NCBIfam" id="TIGR02006">
    <property type="entry name" value="IscS"/>
    <property type="match status" value="1"/>
</dbReference>
<dbReference type="HAMAP" id="MF_00331">
    <property type="entry name" value="Cys_desulf_IscS"/>
    <property type="match status" value="1"/>
</dbReference>
<evidence type="ECO:0000256" key="7">
    <source>
        <dbReference type="ARBA" id="ARBA00023004"/>
    </source>
</evidence>
<dbReference type="GO" id="GO:0002098">
    <property type="term" value="P:tRNA wobble uridine modification"/>
    <property type="evidence" value="ECO:0007669"/>
    <property type="project" value="UniProtKB-ARBA"/>
</dbReference>
<dbReference type="InterPro" id="IPR020578">
    <property type="entry name" value="Aminotrans_V_PyrdxlP_BS"/>
</dbReference>
<protein>
    <recommendedName>
        <fullName evidence="3">cysteine desulfurase</fullName>
        <ecNumber evidence="3">2.8.1.7</ecNumber>
    </recommendedName>
</protein>
<sequence>MASIPSRSAKRLSSPAAWSLLGARTLPPRPLIPMARSCLRQQQRHFSNSRNYTTVRLAASDAHKIVAKRTYVTETKPASAVEATLKLGESLDQNPSIGKPPVDLAIDPAAMMSPEAGILKQATIMDSGSRPIYLDMQATTPTDPRVLDAMLPYMTGQYGNPHSRTHAYGWETDNAVEAAREHVASLIGANPKEIIFTSGATESNNMSVKGVARFYGAKKKHIITTQTEHKCVLDSCRHLQDEGFEITYLPVQSNGLISLQDLENAFRPDTALVSIMTVNNEIGVIQPMEEIGQMCRARKVFFHTDAAQAVGKIPVDVNKWNVDLMSISGHKIYGPKGIGACYVRRKPRVRLDPLITGGGQERGLRSGTLPAPLVIGLGEACKIAKEDLQYDHDHVGRLSKKLRDGLLAMEHTMLNGDPEKHYPGCVNVSFAYVEGESLLMALKDIALSSGSACTSASLEPSYVLRALGNSDDSAHSSIRFGIGRFTTDREIDYVLRAVKDRVGFLRELSPLWELVQEGIDLNTIEWSQH</sequence>
<evidence type="ECO:0000256" key="10">
    <source>
        <dbReference type="ARBA" id="ARBA00050776"/>
    </source>
</evidence>
<organism evidence="13 14">
    <name type="scientific">Orbilia ellipsospora</name>
    <dbReference type="NCBI Taxonomy" id="2528407"/>
    <lineage>
        <taxon>Eukaryota</taxon>
        <taxon>Fungi</taxon>
        <taxon>Dikarya</taxon>
        <taxon>Ascomycota</taxon>
        <taxon>Pezizomycotina</taxon>
        <taxon>Orbiliomycetes</taxon>
        <taxon>Orbiliales</taxon>
        <taxon>Orbiliaceae</taxon>
        <taxon>Orbilia</taxon>
    </lineage>
</organism>
<dbReference type="Pfam" id="PF00266">
    <property type="entry name" value="Aminotran_5"/>
    <property type="match status" value="1"/>
</dbReference>